<dbReference type="Gene3D" id="2.30.30.100">
    <property type="match status" value="1"/>
</dbReference>
<organism evidence="7 10">
    <name type="scientific">Staphylococcus devriesei</name>
    <dbReference type="NCBI Taxonomy" id="586733"/>
    <lineage>
        <taxon>Bacteria</taxon>
        <taxon>Bacillati</taxon>
        <taxon>Bacillota</taxon>
        <taxon>Bacilli</taxon>
        <taxon>Bacillales</taxon>
        <taxon>Staphylococcaceae</taxon>
        <taxon>Staphylococcus</taxon>
    </lineage>
</organism>
<dbReference type="InterPro" id="IPR005001">
    <property type="entry name" value="Hfq"/>
</dbReference>
<keyword evidence="8" id="KW-1185">Reference proteome</keyword>
<dbReference type="OrthoDB" id="9799751at2"/>
<dbReference type="GO" id="GO:0003723">
    <property type="term" value="F:RNA binding"/>
    <property type="evidence" value="ECO:0007669"/>
    <property type="project" value="UniProtKB-UniRule"/>
</dbReference>
<dbReference type="NCBIfam" id="TIGR02383">
    <property type="entry name" value="Hfq"/>
    <property type="match status" value="1"/>
</dbReference>
<dbReference type="InterPro" id="IPR047575">
    <property type="entry name" value="Sm"/>
</dbReference>
<evidence type="ECO:0000313" key="5">
    <source>
        <dbReference type="EMBL" id="PTE73586.1"/>
    </source>
</evidence>
<accession>A0A2K4DPL2</accession>
<reference evidence="7" key="2">
    <citation type="submission" date="2018-03" db="EMBL/GenBank/DDBJ databases">
        <authorList>
            <person name="Keele B.F."/>
        </authorList>
    </citation>
    <scope>NUCLEOTIDE SEQUENCE</scope>
    <source>
        <strain evidence="7">SNUC 4143</strain>
        <strain evidence="5">SNUC 761</strain>
    </source>
</reference>
<evidence type="ECO:0000313" key="9">
    <source>
        <dbReference type="Proteomes" id="UP000242547"/>
    </source>
</evidence>
<evidence type="ECO:0000256" key="1">
    <source>
        <dbReference type="ARBA" id="ARBA00022884"/>
    </source>
</evidence>
<comment type="function">
    <text evidence="3">RNA chaperone that binds small regulatory RNA (sRNAs) and mRNAs to facilitate mRNA translational regulation in response to envelope stress, environmental stress and changes in metabolite concentrations. Also binds with high specificity to tRNAs.</text>
</comment>
<keyword evidence="1 3" id="KW-0694">RNA-binding</keyword>
<dbReference type="Proteomes" id="UP000242547">
    <property type="component" value="Unassembled WGS sequence"/>
</dbReference>
<dbReference type="InterPro" id="IPR010920">
    <property type="entry name" value="LSM_dom_sf"/>
</dbReference>
<dbReference type="Proteomes" id="UP000243350">
    <property type="component" value="Unassembled WGS sequence"/>
</dbReference>
<dbReference type="GO" id="GO:0006355">
    <property type="term" value="P:regulation of DNA-templated transcription"/>
    <property type="evidence" value="ECO:0007669"/>
    <property type="project" value="InterPro"/>
</dbReference>
<dbReference type="EMBL" id="PYZL01000025">
    <property type="protein sequence ID" value="PTE73586.1"/>
    <property type="molecule type" value="Genomic_DNA"/>
</dbReference>
<dbReference type="Pfam" id="PF17209">
    <property type="entry name" value="Hfq"/>
    <property type="match status" value="1"/>
</dbReference>
<evidence type="ECO:0000313" key="7">
    <source>
        <dbReference type="EMBL" id="PTF14453.1"/>
    </source>
</evidence>
<evidence type="ECO:0000256" key="2">
    <source>
        <dbReference type="ARBA" id="ARBA00023016"/>
    </source>
</evidence>
<feature type="domain" description="Sm" evidence="4">
    <location>
        <begin position="9"/>
        <end position="69"/>
    </location>
</feature>
<name>A0A2K4DPL2_9STAP</name>
<dbReference type="AlphaFoldDB" id="A0A2K4DPL2"/>
<dbReference type="RefSeq" id="WP_103166309.1">
    <property type="nucleotide sequence ID" value="NZ_CP130489.1"/>
</dbReference>
<dbReference type="EMBL" id="PYZI01000004">
    <property type="protein sequence ID" value="PTF14395.1"/>
    <property type="molecule type" value="Genomic_DNA"/>
</dbReference>
<comment type="caution">
    <text evidence="7">The sequence shown here is derived from an EMBL/GenBank/DDBJ whole genome shotgun (WGS) entry which is preliminary data.</text>
</comment>
<evidence type="ECO:0000313" key="10">
    <source>
        <dbReference type="Proteomes" id="UP000243350"/>
    </source>
</evidence>
<evidence type="ECO:0000259" key="4">
    <source>
        <dbReference type="PROSITE" id="PS52002"/>
    </source>
</evidence>
<keyword evidence="2 3" id="KW-0346">Stress response</keyword>
<evidence type="ECO:0000256" key="3">
    <source>
        <dbReference type="HAMAP-Rule" id="MF_00436"/>
    </source>
</evidence>
<dbReference type="GO" id="GO:0045974">
    <property type="term" value="P:regulation of translation, ncRNA-mediated"/>
    <property type="evidence" value="ECO:0007669"/>
    <property type="project" value="TreeGrafter"/>
</dbReference>
<sequence>MIANHNIQDQALENFKADKVEITVFFLNGFQMKGVIEDFDKYVISLVSQGKQHLIYKHAISTFTVDTETADTEETVTSEE</sequence>
<dbReference type="PANTHER" id="PTHR34772">
    <property type="entry name" value="RNA-BINDING PROTEIN HFQ"/>
    <property type="match status" value="1"/>
</dbReference>
<dbReference type="GeneID" id="48888113"/>
<proteinExistence type="inferred from homology"/>
<dbReference type="EMBL" id="PYZH01000041">
    <property type="protein sequence ID" value="PTF14453.1"/>
    <property type="molecule type" value="Genomic_DNA"/>
</dbReference>
<protein>
    <recommendedName>
        <fullName evidence="3">RNA-binding protein Hfq</fullName>
    </recommendedName>
</protein>
<reference evidence="8 9" key="1">
    <citation type="journal article" date="2016" name="Front. Microbiol.">
        <title>Comprehensive Phylogenetic Analysis of Bovine Non-aureus Staphylococci Species Based on Whole-Genome Sequencing.</title>
        <authorList>
            <person name="Naushad S."/>
            <person name="Barkema H.W."/>
            <person name="Luby C."/>
            <person name="Condas L.A."/>
            <person name="Nobrega D.B."/>
            <person name="Carson D.A."/>
            <person name="De Buck J."/>
        </authorList>
    </citation>
    <scope>NUCLEOTIDE SEQUENCE [LARGE SCALE GENOMIC DNA]</scope>
    <source>
        <strain evidence="6 8">SNUC 1409</strain>
        <strain evidence="7 10">SNUC 4143</strain>
        <strain evidence="5 9">SNUC 761</strain>
    </source>
</reference>
<dbReference type="PANTHER" id="PTHR34772:SF1">
    <property type="entry name" value="RNA-BINDING PROTEIN HFQ"/>
    <property type="match status" value="1"/>
</dbReference>
<dbReference type="HAMAP" id="MF_00436">
    <property type="entry name" value="Hfq"/>
    <property type="match status" value="1"/>
</dbReference>
<evidence type="ECO:0000313" key="8">
    <source>
        <dbReference type="Proteomes" id="UP000242088"/>
    </source>
</evidence>
<comment type="similarity">
    <text evidence="3">Belongs to the Hfq family.</text>
</comment>
<dbReference type="GO" id="GO:0005829">
    <property type="term" value="C:cytosol"/>
    <property type="evidence" value="ECO:0007669"/>
    <property type="project" value="TreeGrafter"/>
</dbReference>
<dbReference type="CDD" id="cd01716">
    <property type="entry name" value="Hfq"/>
    <property type="match status" value="1"/>
</dbReference>
<dbReference type="PROSITE" id="PS52002">
    <property type="entry name" value="SM"/>
    <property type="match status" value="1"/>
</dbReference>
<reference evidence="6" key="3">
    <citation type="submission" date="2018-03" db="EMBL/GenBank/DDBJ databases">
        <authorList>
            <person name="Naushad S."/>
        </authorList>
    </citation>
    <scope>NUCLEOTIDE SEQUENCE</scope>
    <source>
        <strain evidence="6">SNUC 1409</strain>
    </source>
</reference>
<dbReference type="SUPFAM" id="SSF50182">
    <property type="entry name" value="Sm-like ribonucleoproteins"/>
    <property type="match status" value="1"/>
</dbReference>
<dbReference type="GO" id="GO:0043487">
    <property type="term" value="P:regulation of RNA stability"/>
    <property type="evidence" value="ECO:0007669"/>
    <property type="project" value="TreeGrafter"/>
</dbReference>
<evidence type="ECO:0000313" key="6">
    <source>
        <dbReference type="EMBL" id="PTF14395.1"/>
    </source>
</evidence>
<comment type="subunit">
    <text evidence="3">Homohexamer.</text>
</comment>
<dbReference type="Proteomes" id="UP000242088">
    <property type="component" value="Unassembled WGS sequence"/>
</dbReference>
<gene>
    <name evidence="3 7" type="primary">hfq</name>
    <name evidence="5" type="ORF">BUY44_05285</name>
    <name evidence="6" type="ORF">BUY47_05480</name>
    <name evidence="7" type="ORF">BUY48_07505</name>
</gene>